<gene>
    <name evidence="1" type="ORF">F2Q69_00016981</name>
</gene>
<sequence>MLSQEPVSIRESGQVKSGHLIVSAEFIFYEIPRKWKPRREYGFHCCDEIMIVMIMIRIRCLDQIRVYGI</sequence>
<protein>
    <submittedName>
        <fullName evidence="1">Uncharacterized protein</fullName>
    </submittedName>
</protein>
<proteinExistence type="predicted"/>
<dbReference type="EMBL" id="QGKX02000996">
    <property type="protein sequence ID" value="KAF3558025.1"/>
    <property type="molecule type" value="Genomic_DNA"/>
</dbReference>
<dbReference type="AlphaFoldDB" id="A0A8S9R664"/>
<evidence type="ECO:0000313" key="1">
    <source>
        <dbReference type="EMBL" id="KAF3558025.1"/>
    </source>
</evidence>
<reference evidence="1" key="1">
    <citation type="submission" date="2019-12" db="EMBL/GenBank/DDBJ databases">
        <title>Genome sequencing and annotation of Brassica cretica.</title>
        <authorList>
            <person name="Studholme D.J."/>
            <person name="Sarris P."/>
        </authorList>
    </citation>
    <scope>NUCLEOTIDE SEQUENCE</scope>
    <source>
        <strain evidence="1">PFS-109/04</strain>
        <tissue evidence="1">Leaf</tissue>
    </source>
</reference>
<organism evidence="1 2">
    <name type="scientific">Brassica cretica</name>
    <name type="common">Mustard</name>
    <dbReference type="NCBI Taxonomy" id="69181"/>
    <lineage>
        <taxon>Eukaryota</taxon>
        <taxon>Viridiplantae</taxon>
        <taxon>Streptophyta</taxon>
        <taxon>Embryophyta</taxon>
        <taxon>Tracheophyta</taxon>
        <taxon>Spermatophyta</taxon>
        <taxon>Magnoliopsida</taxon>
        <taxon>eudicotyledons</taxon>
        <taxon>Gunneridae</taxon>
        <taxon>Pentapetalae</taxon>
        <taxon>rosids</taxon>
        <taxon>malvids</taxon>
        <taxon>Brassicales</taxon>
        <taxon>Brassicaceae</taxon>
        <taxon>Brassiceae</taxon>
        <taxon>Brassica</taxon>
    </lineage>
</organism>
<accession>A0A8S9R664</accession>
<dbReference type="Proteomes" id="UP000712600">
    <property type="component" value="Unassembled WGS sequence"/>
</dbReference>
<comment type="caution">
    <text evidence="1">The sequence shown here is derived from an EMBL/GenBank/DDBJ whole genome shotgun (WGS) entry which is preliminary data.</text>
</comment>
<name>A0A8S9R664_BRACR</name>
<evidence type="ECO:0000313" key="2">
    <source>
        <dbReference type="Proteomes" id="UP000712600"/>
    </source>
</evidence>